<proteinExistence type="predicted"/>
<accession>A0A0D8ZXB9</accession>
<gene>
    <name evidence="2" type="ORF">UH38_03265</name>
</gene>
<reference evidence="2 3" key="1">
    <citation type="submission" date="2015-02" db="EMBL/GenBank/DDBJ databases">
        <title>Draft genome of a novel marine cyanobacterium (Chroococcales) isolated from South Atlantic Ocean.</title>
        <authorList>
            <person name="Rigonato J."/>
            <person name="Alvarenga D.O."/>
            <person name="Branco L.H."/>
            <person name="Varani A.M."/>
            <person name="Brandini F.P."/>
            <person name="Fiore M.F."/>
        </authorList>
    </citation>
    <scope>NUCLEOTIDE SEQUENCE [LARGE SCALE GENOMIC DNA]</scope>
    <source>
        <strain evidence="2 3">CENA595</strain>
    </source>
</reference>
<feature type="transmembrane region" description="Helical" evidence="1">
    <location>
        <begin position="75"/>
        <end position="92"/>
    </location>
</feature>
<feature type="transmembrane region" description="Helical" evidence="1">
    <location>
        <begin position="46"/>
        <end position="63"/>
    </location>
</feature>
<dbReference type="OrthoDB" id="468026at2"/>
<dbReference type="STRING" id="1618023.UH38_03265"/>
<keyword evidence="1" id="KW-0812">Transmembrane</keyword>
<sequence>MRIWHFWLNALIWSSQYNPPAFIELIMLFLAMGLLIIWAFVPHWSYLVLSLSYGIGASLSISVRETLARSPQAHIAQVTTALLILTSIYILFT</sequence>
<keyword evidence="3" id="KW-1185">Reference proteome</keyword>
<evidence type="ECO:0000313" key="2">
    <source>
        <dbReference type="EMBL" id="KJH73094.1"/>
    </source>
</evidence>
<evidence type="ECO:0000313" key="3">
    <source>
        <dbReference type="Proteomes" id="UP000032452"/>
    </source>
</evidence>
<dbReference type="EMBL" id="JYON01000002">
    <property type="protein sequence ID" value="KJH73094.1"/>
    <property type="molecule type" value="Genomic_DNA"/>
</dbReference>
<name>A0A0D8ZXB9_9CYAN</name>
<comment type="caution">
    <text evidence="2">The sequence shown here is derived from an EMBL/GenBank/DDBJ whole genome shotgun (WGS) entry which is preliminary data.</text>
</comment>
<dbReference type="RefSeq" id="WP_045053190.1">
    <property type="nucleotide sequence ID" value="NZ_CAWMDP010000059.1"/>
</dbReference>
<organism evidence="2 3">
    <name type="scientific">Aliterella atlantica CENA595</name>
    <dbReference type="NCBI Taxonomy" id="1618023"/>
    <lineage>
        <taxon>Bacteria</taxon>
        <taxon>Bacillati</taxon>
        <taxon>Cyanobacteriota</taxon>
        <taxon>Cyanophyceae</taxon>
        <taxon>Chroococcidiopsidales</taxon>
        <taxon>Aliterellaceae</taxon>
        <taxon>Aliterella</taxon>
    </lineage>
</organism>
<keyword evidence="1" id="KW-1133">Transmembrane helix</keyword>
<dbReference type="AlphaFoldDB" id="A0A0D8ZXB9"/>
<evidence type="ECO:0000256" key="1">
    <source>
        <dbReference type="SAM" id="Phobius"/>
    </source>
</evidence>
<feature type="transmembrane region" description="Helical" evidence="1">
    <location>
        <begin position="21"/>
        <end position="40"/>
    </location>
</feature>
<protein>
    <submittedName>
        <fullName evidence="2">Uncharacterized protein</fullName>
    </submittedName>
</protein>
<keyword evidence="1" id="KW-0472">Membrane</keyword>
<dbReference type="Proteomes" id="UP000032452">
    <property type="component" value="Unassembled WGS sequence"/>
</dbReference>